<comment type="caution">
    <text evidence="1">The sequence shown here is derived from an EMBL/GenBank/DDBJ whole genome shotgun (WGS) entry which is preliminary data.</text>
</comment>
<protein>
    <submittedName>
        <fullName evidence="1">Uncharacterized protein</fullName>
    </submittedName>
</protein>
<dbReference type="AlphaFoldDB" id="A0A645I6R4"/>
<sequence length="49" mass="5690">MQVEKAVFQTSDQIELNVLNMGQFVLGNINFKKDILYGILTCFFIETQF</sequence>
<name>A0A645I6R4_9ZZZZ</name>
<dbReference type="EMBL" id="VSSQ01108012">
    <property type="protein sequence ID" value="MPN46938.1"/>
    <property type="molecule type" value="Genomic_DNA"/>
</dbReference>
<reference evidence="1" key="1">
    <citation type="submission" date="2019-08" db="EMBL/GenBank/DDBJ databases">
        <authorList>
            <person name="Kucharzyk K."/>
            <person name="Murdoch R.W."/>
            <person name="Higgins S."/>
            <person name="Loffler F."/>
        </authorList>
    </citation>
    <scope>NUCLEOTIDE SEQUENCE</scope>
</reference>
<accession>A0A645I6R4</accession>
<proteinExistence type="predicted"/>
<evidence type="ECO:0000313" key="1">
    <source>
        <dbReference type="EMBL" id="MPN46938.1"/>
    </source>
</evidence>
<organism evidence="1">
    <name type="scientific">bioreactor metagenome</name>
    <dbReference type="NCBI Taxonomy" id="1076179"/>
    <lineage>
        <taxon>unclassified sequences</taxon>
        <taxon>metagenomes</taxon>
        <taxon>ecological metagenomes</taxon>
    </lineage>
</organism>
<gene>
    <name evidence="1" type="ORF">SDC9_194537</name>
</gene>